<reference evidence="2" key="1">
    <citation type="submission" date="2016-10" db="EMBL/GenBank/DDBJ databases">
        <authorList>
            <person name="Varghese N."/>
            <person name="Submissions S."/>
        </authorList>
    </citation>
    <scope>NUCLEOTIDE SEQUENCE [LARGE SCALE GENOMIC DNA]</scope>
    <source>
        <strain evidence="2">DSM 43163</strain>
    </source>
</reference>
<organism evidence="1 2">
    <name type="scientific">Thermomonospora echinospora</name>
    <dbReference type="NCBI Taxonomy" id="1992"/>
    <lineage>
        <taxon>Bacteria</taxon>
        <taxon>Bacillati</taxon>
        <taxon>Actinomycetota</taxon>
        <taxon>Actinomycetes</taxon>
        <taxon>Streptosporangiales</taxon>
        <taxon>Thermomonosporaceae</taxon>
        <taxon>Thermomonospora</taxon>
    </lineage>
</organism>
<protein>
    <submittedName>
        <fullName evidence="1">Uncharacterized protein</fullName>
    </submittedName>
</protein>
<keyword evidence="2" id="KW-1185">Reference proteome</keyword>
<sequence>MTSADRTQNDLGRDAWKPVDEGWGRRAARSAALRAPTLVVGHLARKPLSPEESPR</sequence>
<name>A0A1H5XVX9_9ACTN</name>
<proteinExistence type="predicted"/>
<dbReference type="EMBL" id="FNVO01000003">
    <property type="protein sequence ID" value="SEG15828.1"/>
    <property type="molecule type" value="Genomic_DNA"/>
</dbReference>
<accession>A0A1H5XVX9</accession>
<dbReference type="AlphaFoldDB" id="A0A1H5XVX9"/>
<gene>
    <name evidence="1" type="ORF">SAMN04489712_103432</name>
</gene>
<evidence type="ECO:0000313" key="2">
    <source>
        <dbReference type="Proteomes" id="UP000236723"/>
    </source>
</evidence>
<dbReference type="Proteomes" id="UP000236723">
    <property type="component" value="Unassembled WGS sequence"/>
</dbReference>
<evidence type="ECO:0000313" key="1">
    <source>
        <dbReference type="EMBL" id="SEG15828.1"/>
    </source>
</evidence>